<dbReference type="InterPro" id="IPR017930">
    <property type="entry name" value="Myb_dom"/>
</dbReference>
<feature type="domain" description="HTH myb-type" evidence="8">
    <location>
        <begin position="84"/>
        <end position="136"/>
    </location>
</feature>
<name>A0A2N9IN14_FAGSY</name>
<gene>
    <name evidence="9" type="ORF">FSB_LOCUS54848</name>
</gene>
<keyword evidence="5" id="KW-0539">Nucleus</keyword>
<evidence type="ECO:0000256" key="6">
    <source>
        <dbReference type="SAM" id="MobiDB-lite"/>
    </source>
</evidence>
<keyword evidence="3" id="KW-0238">DNA-binding</keyword>
<dbReference type="FunFam" id="1.10.10.60:FF:000009">
    <property type="entry name" value="transcription factor MYB1R1"/>
    <property type="match status" value="1"/>
</dbReference>
<dbReference type="InterPro" id="IPR052245">
    <property type="entry name" value="Plant_Stress_Dev_TF"/>
</dbReference>
<feature type="region of interest" description="Disordered" evidence="6">
    <location>
        <begin position="156"/>
        <end position="210"/>
    </location>
</feature>
<keyword evidence="4" id="KW-0804">Transcription</keyword>
<evidence type="ECO:0000259" key="8">
    <source>
        <dbReference type="PROSITE" id="PS51294"/>
    </source>
</evidence>
<dbReference type="SMART" id="SM00717">
    <property type="entry name" value="SANT"/>
    <property type="match status" value="1"/>
</dbReference>
<sequence length="319" mass="35607">MKEAFVETGHDSSKVMLLGVNIKDSPITTTNLVSKQLPPDHVDIKDSTSTNSLQSKQLQPDQNRELDVVHQSHAHALKRIKRGKGEQWTEEEHRGFLVGLKKFGKGKWIKISKEFVPTRTPTQIGSHAQKYFVRQSAAKKNKSFVSMLDISLTDEELASENSQVPPRKKHRGKTSSKASSSISQELEFVNIDEEPSTEATTPSQNVNQIPHEGLNVPQLAQFPPGLGPIYGAPYQATTQYQNANQFPHDSLNIPPFAQLPLLYGAPPYCGIPYQVGPNNVMLPMMHFGYQNENQRNFPVVLVISHPTLQLAYPSHSEQL</sequence>
<evidence type="ECO:0000256" key="3">
    <source>
        <dbReference type="ARBA" id="ARBA00023125"/>
    </source>
</evidence>
<protein>
    <submittedName>
        <fullName evidence="9">Uncharacterized protein</fullName>
    </submittedName>
</protein>
<organism evidence="9">
    <name type="scientific">Fagus sylvatica</name>
    <name type="common">Beechnut</name>
    <dbReference type="NCBI Taxonomy" id="28930"/>
    <lineage>
        <taxon>Eukaryota</taxon>
        <taxon>Viridiplantae</taxon>
        <taxon>Streptophyta</taxon>
        <taxon>Embryophyta</taxon>
        <taxon>Tracheophyta</taxon>
        <taxon>Spermatophyta</taxon>
        <taxon>Magnoliopsida</taxon>
        <taxon>eudicotyledons</taxon>
        <taxon>Gunneridae</taxon>
        <taxon>Pentapetalae</taxon>
        <taxon>rosids</taxon>
        <taxon>fabids</taxon>
        <taxon>Fagales</taxon>
        <taxon>Fagaceae</taxon>
        <taxon>Fagus</taxon>
    </lineage>
</organism>
<dbReference type="EMBL" id="OIVN01006173">
    <property type="protein sequence ID" value="SPD26966.1"/>
    <property type="molecule type" value="Genomic_DNA"/>
</dbReference>
<evidence type="ECO:0000313" key="9">
    <source>
        <dbReference type="EMBL" id="SPD26966.1"/>
    </source>
</evidence>
<dbReference type="InterPro" id="IPR006447">
    <property type="entry name" value="Myb_dom_plants"/>
</dbReference>
<feature type="domain" description="Myb-like" evidence="7">
    <location>
        <begin position="88"/>
        <end position="132"/>
    </location>
</feature>
<dbReference type="PROSITE" id="PS51294">
    <property type="entry name" value="HTH_MYB"/>
    <property type="match status" value="1"/>
</dbReference>
<dbReference type="CDD" id="cd00167">
    <property type="entry name" value="SANT"/>
    <property type="match status" value="1"/>
</dbReference>
<keyword evidence="2" id="KW-0805">Transcription regulation</keyword>
<evidence type="ECO:0000256" key="5">
    <source>
        <dbReference type="ARBA" id="ARBA00023242"/>
    </source>
</evidence>
<reference evidence="9" key="1">
    <citation type="submission" date="2018-02" db="EMBL/GenBank/DDBJ databases">
        <authorList>
            <person name="Cohen D.B."/>
            <person name="Kent A.D."/>
        </authorList>
    </citation>
    <scope>NUCLEOTIDE SEQUENCE</scope>
</reference>
<proteinExistence type="predicted"/>
<dbReference type="InterPro" id="IPR009057">
    <property type="entry name" value="Homeodomain-like_sf"/>
</dbReference>
<dbReference type="InterPro" id="IPR001005">
    <property type="entry name" value="SANT/Myb"/>
</dbReference>
<feature type="compositionally biased region" description="Polar residues" evidence="6">
    <location>
        <begin position="197"/>
        <end position="208"/>
    </location>
</feature>
<dbReference type="PANTHER" id="PTHR44191">
    <property type="entry name" value="TRANSCRIPTION FACTOR KUA1"/>
    <property type="match status" value="1"/>
</dbReference>
<dbReference type="NCBIfam" id="TIGR01557">
    <property type="entry name" value="myb_SHAQKYF"/>
    <property type="match status" value="1"/>
</dbReference>
<dbReference type="GO" id="GO:0003677">
    <property type="term" value="F:DNA binding"/>
    <property type="evidence" value="ECO:0007669"/>
    <property type="project" value="UniProtKB-KW"/>
</dbReference>
<accession>A0A2N9IN14</accession>
<evidence type="ECO:0000259" key="7">
    <source>
        <dbReference type="PROSITE" id="PS50090"/>
    </source>
</evidence>
<dbReference type="PROSITE" id="PS50090">
    <property type="entry name" value="MYB_LIKE"/>
    <property type="match status" value="1"/>
</dbReference>
<dbReference type="GO" id="GO:0005634">
    <property type="term" value="C:nucleus"/>
    <property type="evidence" value="ECO:0007669"/>
    <property type="project" value="UniProtKB-SubCell"/>
</dbReference>
<dbReference type="Gene3D" id="1.10.10.60">
    <property type="entry name" value="Homeodomain-like"/>
    <property type="match status" value="1"/>
</dbReference>
<evidence type="ECO:0000256" key="2">
    <source>
        <dbReference type="ARBA" id="ARBA00023015"/>
    </source>
</evidence>
<dbReference type="GO" id="GO:0006355">
    <property type="term" value="P:regulation of DNA-templated transcription"/>
    <property type="evidence" value="ECO:0007669"/>
    <property type="project" value="UniProtKB-ARBA"/>
</dbReference>
<dbReference type="SUPFAM" id="SSF46689">
    <property type="entry name" value="Homeodomain-like"/>
    <property type="match status" value="1"/>
</dbReference>
<comment type="subcellular location">
    <subcellularLocation>
        <location evidence="1">Nucleus</location>
    </subcellularLocation>
</comment>
<evidence type="ECO:0000256" key="1">
    <source>
        <dbReference type="ARBA" id="ARBA00004123"/>
    </source>
</evidence>
<dbReference type="PANTHER" id="PTHR44191:SF62">
    <property type="entry name" value="OS04G0341900 PROTEIN"/>
    <property type="match status" value="1"/>
</dbReference>
<dbReference type="Pfam" id="PF00249">
    <property type="entry name" value="Myb_DNA-binding"/>
    <property type="match status" value="1"/>
</dbReference>
<evidence type="ECO:0000256" key="4">
    <source>
        <dbReference type="ARBA" id="ARBA00023163"/>
    </source>
</evidence>
<dbReference type="AlphaFoldDB" id="A0A2N9IN14"/>